<dbReference type="Pfam" id="PF00563">
    <property type="entry name" value="EAL"/>
    <property type="match status" value="1"/>
</dbReference>
<keyword evidence="5" id="KW-1185">Reference proteome</keyword>
<dbReference type="AlphaFoldDB" id="A0A101JKK9"/>
<feature type="transmembrane region" description="Helical" evidence="1">
    <location>
        <begin position="60"/>
        <end position="81"/>
    </location>
</feature>
<dbReference type="Gene3D" id="3.20.20.450">
    <property type="entry name" value="EAL domain"/>
    <property type="match status" value="1"/>
</dbReference>
<proteinExistence type="predicted"/>
<protein>
    <submittedName>
        <fullName evidence="4">Diguanylate cyclase</fullName>
    </submittedName>
</protein>
<dbReference type="SMART" id="SM00267">
    <property type="entry name" value="GGDEF"/>
    <property type="match status" value="1"/>
</dbReference>
<reference evidence="4 5" key="1">
    <citation type="submission" date="2015-10" db="EMBL/GenBank/DDBJ databases">
        <authorList>
            <person name="Gilbert D.G."/>
        </authorList>
    </citation>
    <scope>NUCLEOTIDE SEQUENCE [LARGE SCALE GENOMIC DNA]</scope>
    <source>
        <strain evidence="4 5">NRRL B-16712</strain>
    </source>
</reference>
<dbReference type="PROSITE" id="PS50883">
    <property type="entry name" value="EAL"/>
    <property type="match status" value="1"/>
</dbReference>
<dbReference type="InterPro" id="IPR035919">
    <property type="entry name" value="EAL_sf"/>
</dbReference>
<comment type="caution">
    <text evidence="4">The sequence shown here is derived from an EMBL/GenBank/DDBJ whole genome shotgun (WGS) entry which is preliminary data.</text>
</comment>
<dbReference type="Gene3D" id="3.30.70.270">
    <property type="match status" value="1"/>
</dbReference>
<feature type="transmembrane region" description="Helical" evidence="1">
    <location>
        <begin position="152"/>
        <end position="176"/>
    </location>
</feature>
<dbReference type="SMART" id="SM00052">
    <property type="entry name" value="EAL"/>
    <property type="match status" value="1"/>
</dbReference>
<dbReference type="SUPFAM" id="SSF55073">
    <property type="entry name" value="Nucleotide cyclase"/>
    <property type="match status" value="1"/>
</dbReference>
<organism evidence="4 5">
    <name type="scientific">Actinoplanes awajinensis subsp. mycoplanecinus</name>
    <dbReference type="NCBI Taxonomy" id="135947"/>
    <lineage>
        <taxon>Bacteria</taxon>
        <taxon>Bacillati</taxon>
        <taxon>Actinomycetota</taxon>
        <taxon>Actinomycetes</taxon>
        <taxon>Micromonosporales</taxon>
        <taxon>Micromonosporaceae</taxon>
        <taxon>Actinoplanes</taxon>
    </lineage>
</organism>
<accession>A0A101JKK9</accession>
<evidence type="ECO:0000259" key="3">
    <source>
        <dbReference type="PROSITE" id="PS50887"/>
    </source>
</evidence>
<feature type="transmembrane region" description="Helical" evidence="1">
    <location>
        <begin position="7"/>
        <end position="24"/>
    </location>
</feature>
<keyword evidence="1" id="KW-0472">Membrane</keyword>
<dbReference type="Pfam" id="PF00990">
    <property type="entry name" value="GGDEF"/>
    <property type="match status" value="1"/>
</dbReference>
<feature type="transmembrane region" description="Helical" evidence="1">
    <location>
        <begin position="125"/>
        <end position="146"/>
    </location>
</feature>
<dbReference type="PANTHER" id="PTHR44757">
    <property type="entry name" value="DIGUANYLATE CYCLASE DGCP"/>
    <property type="match status" value="1"/>
</dbReference>
<feature type="domain" description="GGDEF" evidence="3">
    <location>
        <begin position="343"/>
        <end position="469"/>
    </location>
</feature>
<feature type="transmembrane region" description="Helical" evidence="1">
    <location>
        <begin position="188"/>
        <end position="206"/>
    </location>
</feature>
<dbReference type="InterPro" id="IPR000160">
    <property type="entry name" value="GGDEF_dom"/>
</dbReference>
<dbReference type="InterPro" id="IPR029787">
    <property type="entry name" value="Nucleotide_cyclase"/>
</dbReference>
<sequence>MRRANVWRVWVAAGVLATAGYYLLPADGLAANLFYNAIGLLATLVILLGVRVHRPQRPWVWYWLSAGQAASVTGDLIWEYYRYVLHQEPYPSVADVFYLGSYPLLAVGLWLLVRDRERGGGLTDAVMAGIGLGLAQWIFVVHPVAASSAASGLSGIIAIAYPAADVLLLVMLARMLTTRGGTTLSTRMLGAAAFLLLVTDAAYLVVSLHGGDTDGDMFSAGWLLGYVLWGAAALHPSMAAPAAAAGSRPERIGWAQLVLPTGCALLAPAMLFVPQVGDVLDRIAIGASSAVLIALAAARMTGLMRQVQGQSAALRQLALHDDLTGLPNRRHFDQVLTDAAGAGRPRIVFLGLSGFKDINDEFGRPVGDRVLTVVGERLLAAVPDGGFLARLGGDEFALLVPGDMPAEQVAHRILAALTAPVPAGGHELFVGVHVGLAKAAEPVEALRRAERAMHAAKKTGEPYRHWSPVLDERDGENARLGAELQAALHAGQFRVHYQPIVAVPEGRVVAVEALVRWQHPQRGLVEPGRFIPVAEQTGLIVDLGAWVLRAACEQMVRWRAQHGADAPDRMSVNVSARQLARPQFPDTVAAILTTTGLPPTCLTVEVTETAVFGGGQAVAALHRLRALGVRIALDDFGTGHSSLGLLHTVPVDVLKVDKSFVDRVTEAGRHAVIAKALIQVSDGLGLTAVAEGVETAEQAEALYALGYRLLQGYYYGRPAPSPDLLTLHPTVRV</sequence>
<evidence type="ECO:0000313" key="4">
    <source>
        <dbReference type="EMBL" id="KUL28580.1"/>
    </source>
</evidence>
<dbReference type="CDD" id="cd01948">
    <property type="entry name" value="EAL"/>
    <property type="match status" value="1"/>
</dbReference>
<name>A0A101JKK9_9ACTN</name>
<dbReference type="EMBL" id="LLZH01000287">
    <property type="protein sequence ID" value="KUL28580.1"/>
    <property type="molecule type" value="Genomic_DNA"/>
</dbReference>
<feature type="transmembrane region" description="Helical" evidence="1">
    <location>
        <begin position="30"/>
        <end position="48"/>
    </location>
</feature>
<evidence type="ECO:0000256" key="1">
    <source>
        <dbReference type="SAM" id="Phobius"/>
    </source>
</evidence>
<dbReference type="InterPro" id="IPR043128">
    <property type="entry name" value="Rev_trsase/Diguanyl_cyclase"/>
</dbReference>
<dbReference type="InterPro" id="IPR001633">
    <property type="entry name" value="EAL_dom"/>
</dbReference>
<dbReference type="Proteomes" id="UP000053244">
    <property type="component" value="Unassembled WGS sequence"/>
</dbReference>
<feature type="transmembrane region" description="Helical" evidence="1">
    <location>
        <begin position="96"/>
        <end position="113"/>
    </location>
</feature>
<evidence type="ECO:0000313" key="5">
    <source>
        <dbReference type="Proteomes" id="UP000053244"/>
    </source>
</evidence>
<dbReference type="SUPFAM" id="SSF141868">
    <property type="entry name" value="EAL domain-like"/>
    <property type="match status" value="1"/>
</dbReference>
<keyword evidence="1" id="KW-1133">Transmembrane helix</keyword>
<feature type="domain" description="EAL" evidence="2">
    <location>
        <begin position="477"/>
        <end position="732"/>
    </location>
</feature>
<dbReference type="PANTHER" id="PTHR44757:SF2">
    <property type="entry name" value="BIOFILM ARCHITECTURE MAINTENANCE PROTEIN MBAA"/>
    <property type="match status" value="1"/>
</dbReference>
<dbReference type="InterPro" id="IPR052155">
    <property type="entry name" value="Biofilm_reg_signaling"/>
</dbReference>
<keyword evidence="1" id="KW-0812">Transmembrane</keyword>
<dbReference type="CDD" id="cd01949">
    <property type="entry name" value="GGDEF"/>
    <property type="match status" value="1"/>
</dbReference>
<evidence type="ECO:0000259" key="2">
    <source>
        <dbReference type="PROSITE" id="PS50883"/>
    </source>
</evidence>
<feature type="transmembrane region" description="Helical" evidence="1">
    <location>
        <begin position="226"/>
        <end position="245"/>
    </location>
</feature>
<dbReference type="PROSITE" id="PS50887">
    <property type="entry name" value="GGDEF"/>
    <property type="match status" value="1"/>
</dbReference>
<dbReference type="RefSeq" id="WP_067698758.1">
    <property type="nucleotide sequence ID" value="NZ_LLZH01000287.1"/>
</dbReference>
<feature type="transmembrane region" description="Helical" evidence="1">
    <location>
        <begin position="252"/>
        <end position="273"/>
    </location>
</feature>
<gene>
    <name evidence="4" type="ORF">ADL15_31470</name>
</gene>
<dbReference type="OrthoDB" id="3274397at2"/>
<dbReference type="NCBIfam" id="TIGR00254">
    <property type="entry name" value="GGDEF"/>
    <property type="match status" value="1"/>
</dbReference>